<proteinExistence type="predicted"/>
<evidence type="ECO:0000313" key="1">
    <source>
        <dbReference type="EMBL" id="EAY24391.1"/>
    </source>
</evidence>
<gene>
    <name evidence="1" type="ORF">M23134_07186</name>
</gene>
<dbReference type="AlphaFoldDB" id="A1ZZ11"/>
<organism evidence="1 2">
    <name type="scientific">Microscilla marina ATCC 23134</name>
    <dbReference type="NCBI Taxonomy" id="313606"/>
    <lineage>
        <taxon>Bacteria</taxon>
        <taxon>Pseudomonadati</taxon>
        <taxon>Bacteroidota</taxon>
        <taxon>Cytophagia</taxon>
        <taxon>Cytophagales</taxon>
        <taxon>Microscillaceae</taxon>
        <taxon>Microscilla</taxon>
    </lineage>
</organism>
<evidence type="ECO:0000313" key="2">
    <source>
        <dbReference type="Proteomes" id="UP000004095"/>
    </source>
</evidence>
<reference evidence="1 2" key="1">
    <citation type="submission" date="2007-01" db="EMBL/GenBank/DDBJ databases">
        <authorList>
            <person name="Haygood M."/>
            <person name="Podell S."/>
            <person name="Anderson C."/>
            <person name="Hopkinson B."/>
            <person name="Roe K."/>
            <person name="Barbeau K."/>
            <person name="Gaasterland T."/>
            <person name="Ferriera S."/>
            <person name="Johnson J."/>
            <person name="Kravitz S."/>
            <person name="Beeson K."/>
            <person name="Sutton G."/>
            <person name="Rogers Y.-H."/>
            <person name="Friedman R."/>
            <person name="Frazier M."/>
            <person name="Venter J.C."/>
        </authorList>
    </citation>
    <scope>NUCLEOTIDE SEQUENCE [LARGE SCALE GENOMIC DNA]</scope>
    <source>
        <strain evidence="1 2">ATCC 23134</strain>
    </source>
</reference>
<dbReference type="PROSITE" id="PS51257">
    <property type="entry name" value="PROKAR_LIPOPROTEIN"/>
    <property type="match status" value="1"/>
</dbReference>
<dbReference type="Proteomes" id="UP000004095">
    <property type="component" value="Unassembled WGS sequence"/>
</dbReference>
<dbReference type="EMBL" id="AAWS01000071">
    <property type="protein sequence ID" value="EAY24391.1"/>
    <property type="molecule type" value="Genomic_DNA"/>
</dbReference>
<comment type="caution">
    <text evidence="1">The sequence shown here is derived from an EMBL/GenBank/DDBJ whole genome shotgun (WGS) entry which is preliminary data.</text>
</comment>
<accession>A1ZZ11</accession>
<keyword evidence="2" id="KW-1185">Reference proteome</keyword>
<keyword evidence="1" id="KW-0449">Lipoprotein</keyword>
<protein>
    <submittedName>
        <fullName evidence="1">Lipoprotein, putative</fullName>
    </submittedName>
</protein>
<name>A1ZZ11_MICM2</name>
<sequence length="40" mass="4446">MAQKAIMQVLEGLVVGGWLWLFALGCVCQRNKVQVNNSIK</sequence>